<protein>
    <submittedName>
        <fullName evidence="2">Uncharacterized protein</fullName>
    </submittedName>
</protein>
<dbReference type="GeneID" id="19237847"/>
<proteinExistence type="predicted"/>
<evidence type="ECO:0000313" key="2">
    <source>
        <dbReference type="EMBL" id="ERF68341.1"/>
    </source>
</evidence>
<name>U1G9G6_ENDPU</name>
<dbReference type="RefSeq" id="XP_007806116.1">
    <property type="nucleotide sequence ID" value="XM_007807925.1"/>
</dbReference>
<reference evidence="3" key="1">
    <citation type="journal article" date="2014" name="BMC Genomics">
        <title>Genome characteristics reveal the impact of lichenization on lichen-forming fungus Endocarpon pusillum Hedwig (Verrucariales, Ascomycota).</title>
        <authorList>
            <person name="Wang Y.-Y."/>
            <person name="Liu B."/>
            <person name="Zhang X.-Y."/>
            <person name="Zhou Q.-M."/>
            <person name="Zhang T."/>
            <person name="Li H."/>
            <person name="Yu Y.-F."/>
            <person name="Zhang X.-L."/>
            <person name="Hao X.-Y."/>
            <person name="Wang M."/>
            <person name="Wang L."/>
            <person name="Wei J.-C."/>
        </authorList>
    </citation>
    <scope>NUCLEOTIDE SEQUENCE [LARGE SCALE GENOMIC DNA]</scope>
    <source>
        <strain evidence="3">Z07020 / HMAS-L-300199</strain>
    </source>
</reference>
<dbReference type="HOGENOM" id="CLU_2133508_0_0_1"/>
<accession>U1G9G6</accession>
<feature type="compositionally biased region" description="Basic residues" evidence="1">
    <location>
        <begin position="104"/>
        <end position="113"/>
    </location>
</feature>
<dbReference type="Proteomes" id="UP000019373">
    <property type="component" value="Unassembled WGS sequence"/>
</dbReference>
<evidence type="ECO:0000313" key="3">
    <source>
        <dbReference type="Proteomes" id="UP000019373"/>
    </source>
</evidence>
<organism evidence="2 3">
    <name type="scientific">Endocarpon pusillum (strain Z07020 / HMAS-L-300199)</name>
    <name type="common">Lichen-forming fungus</name>
    <dbReference type="NCBI Taxonomy" id="1263415"/>
    <lineage>
        <taxon>Eukaryota</taxon>
        <taxon>Fungi</taxon>
        <taxon>Dikarya</taxon>
        <taxon>Ascomycota</taxon>
        <taxon>Pezizomycotina</taxon>
        <taxon>Eurotiomycetes</taxon>
        <taxon>Chaetothyriomycetidae</taxon>
        <taxon>Verrucariales</taxon>
        <taxon>Verrucariaceae</taxon>
        <taxon>Endocarpon</taxon>
    </lineage>
</organism>
<keyword evidence="3" id="KW-1185">Reference proteome</keyword>
<dbReference type="EMBL" id="KE721523">
    <property type="protein sequence ID" value="ERF68341.1"/>
    <property type="molecule type" value="Genomic_DNA"/>
</dbReference>
<sequence length="113" mass="13120">MIKKEKNTKLVPITESTSWRILKFKRPPTVEPESSSAAESHKRAHSETDALLQPSTPKKGKKKNIPTQEEEQEEEKKEEQGEKKKKKKSNNKTHDYFHSPPVLRQKKKTKNTT</sequence>
<feature type="region of interest" description="Disordered" evidence="1">
    <location>
        <begin position="1"/>
        <end position="113"/>
    </location>
</feature>
<evidence type="ECO:0000256" key="1">
    <source>
        <dbReference type="SAM" id="MobiDB-lite"/>
    </source>
</evidence>
<dbReference type="AlphaFoldDB" id="U1G9G6"/>
<gene>
    <name evidence="2" type="ORF">EPUS_02797</name>
</gene>
<feature type="compositionally biased region" description="Basic and acidic residues" evidence="1">
    <location>
        <begin position="39"/>
        <end position="48"/>
    </location>
</feature>